<protein>
    <submittedName>
        <fullName evidence="2">Uncharacterized protein</fullName>
    </submittedName>
</protein>
<proteinExistence type="predicted"/>
<evidence type="ECO:0000313" key="2">
    <source>
        <dbReference type="EMBL" id="TKW18543.1"/>
    </source>
</evidence>
<reference evidence="2" key="1">
    <citation type="submission" date="2019-03" db="EMBL/GenBank/DDBJ databases">
        <title>WGS assembly of Setaria viridis.</title>
        <authorList>
            <person name="Huang P."/>
            <person name="Jenkins J."/>
            <person name="Grimwood J."/>
            <person name="Barry K."/>
            <person name="Healey A."/>
            <person name="Mamidi S."/>
            <person name="Sreedasyam A."/>
            <person name="Shu S."/>
            <person name="Feldman M."/>
            <person name="Wu J."/>
            <person name="Yu Y."/>
            <person name="Chen C."/>
            <person name="Johnson J."/>
            <person name="Rokhsar D."/>
            <person name="Baxter I."/>
            <person name="Schmutz J."/>
            <person name="Brutnell T."/>
            <person name="Kellogg E."/>
        </authorList>
    </citation>
    <scope>NUCLEOTIDE SEQUENCE [LARGE SCALE GENOMIC DNA]</scope>
</reference>
<keyword evidence="3" id="KW-1185">Reference proteome</keyword>
<dbReference type="AlphaFoldDB" id="A0A4U6UV47"/>
<organism evidence="2 3">
    <name type="scientific">Setaria viridis</name>
    <name type="common">Green bristlegrass</name>
    <name type="synonym">Setaria italica subsp. viridis</name>
    <dbReference type="NCBI Taxonomy" id="4556"/>
    <lineage>
        <taxon>Eukaryota</taxon>
        <taxon>Viridiplantae</taxon>
        <taxon>Streptophyta</taxon>
        <taxon>Embryophyta</taxon>
        <taxon>Tracheophyta</taxon>
        <taxon>Spermatophyta</taxon>
        <taxon>Magnoliopsida</taxon>
        <taxon>Liliopsida</taxon>
        <taxon>Poales</taxon>
        <taxon>Poaceae</taxon>
        <taxon>PACMAD clade</taxon>
        <taxon>Panicoideae</taxon>
        <taxon>Panicodae</taxon>
        <taxon>Paniceae</taxon>
        <taxon>Cenchrinae</taxon>
        <taxon>Setaria</taxon>
    </lineage>
</organism>
<accession>A0A4U6UV47</accession>
<dbReference type="Proteomes" id="UP000298652">
    <property type="component" value="Chromosome 5"/>
</dbReference>
<dbReference type="EMBL" id="CM016556">
    <property type="protein sequence ID" value="TKW18543.1"/>
    <property type="molecule type" value="Genomic_DNA"/>
</dbReference>
<feature type="region of interest" description="Disordered" evidence="1">
    <location>
        <begin position="75"/>
        <end position="117"/>
    </location>
</feature>
<dbReference type="Gramene" id="TKW18543">
    <property type="protein sequence ID" value="TKW18543"/>
    <property type="gene ID" value="SEVIR_5G437933v2"/>
</dbReference>
<gene>
    <name evidence="2" type="ORF">SEVIR_5G437933v2</name>
</gene>
<sequence>MPPRTAAGRCKPAIAISRPFGVGATSSCWDGWTGADLHGRRPPGTAPLLSWAAAAAGGEGLVPWFLLAGERRERRGSIGSSRASKRRGSALGPQDLVLQTLPGCLGMPGDSEWGRRS</sequence>
<evidence type="ECO:0000256" key="1">
    <source>
        <dbReference type="SAM" id="MobiDB-lite"/>
    </source>
</evidence>
<name>A0A4U6UV47_SETVI</name>
<evidence type="ECO:0000313" key="3">
    <source>
        <dbReference type="Proteomes" id="UP000298652"/>
    </source>
</evidence>